<feature type="domain" description="BHLH" evidence="6">
    <location>
        <begin position="168"/>
        <end position="217"/>
    </location>
</feature>
<keyword evidence="2" id="KW-0805">Transcription regulation</keyword>
<dbReference type="GO" id="GO:0046983">
    <property type="term" value="F:protein dimerization activity"/>
    <property type="evidence" value="ECO:0007669"/>
    <property type="project" value="InterPro"/>
</dbReference>
<gene>
    <name evidence="7" type="ORF">FSB_LOCUS23400</name>
</gene>
<accession>A0A2N9G7K9</accession>
<feature type="region of interest" description="Disordered" evidence="5">
    <location>
        <begin position="136"/>
        <end position="176"/>
    </location>
</feature>
<evidence type="ECO:0000256" key="3">
    <source>
        <dbReference type="ARBA" id="ARBA00023163"/>
    </source>
</evidence>
<evidence type="ECO:0000256" key="4">
    <source>
        <dbReference type="ARBA" id="ARBA00023242"/>
    </source>
</evidence>
<dbReference type="Pfam" id="PF00010">
    <property type="entry name" value="HLH"/>
    <property type="match status" value="1"/>
</dbReference>
<comment type="subcellular location">
    <subcellularLocation>
        <location evidence="1">Nucleus</location>
    </subcellularLocation>
</comment>
<evidence type="ECO:0000313" key="7">
    <source>
        <dbReference type="EMBL" id="SPC95518.1"/>
    </source>
</evidence>
<dbReference type="SUPFAM" id="SSF47459">
    <property type="entry name" value="HLH, helix-loop-helix DNA-binding domain"/>
    <property type="match status" value="1"/>
</dbReference>
<evidence type="ECO:0000256" key="1">
    <source>
        <dbReference type="ARBA" id="ARBA00004123"/>
    </source>
</evidence>
<keyword evidence="3" id="KW-0804">Transcription</keyword>
<dbReference type="AlphaFoldDB" id="A0A2N9G7K9"/>
<dbReference type="PROSITE" id="PS50888">
    <property type="entry name" value="BHLH"/>
    <property type="match status" value="1"/>
</dbReference>
<organism evidence="7">
    <name type="scientific">Fagus sylvatica</name>
    <name type="common">Beechnut</name>
    <dbReference type="NCBI Taxonomy" id="28930"/>
    <lineage>
        <taxon>Eukaryota</taxon>
        <taxon>Viridiplantae</taxon>
        <taxon>Streptophyta</taxon>
        <taxon>Embryophyta</taxon>
        <taxon>Tracheophyta</taxon>
        <taxon>Spermatophyta</taxon>
        <taxon>Magnoliopsida</taxon>
        <taxon>eudicotyledons</taxon>
        <taxon>Gunneridae</taxon>
        <taxon>Pentapetalae</taxon>
        <taxon>rosids</taxon>
        <taxon>fabids</taxon>
        <taxon>Fagales</taxon>
        <taxon>Fagaceae</taxon>
        <taxon>Fagus</taxon>
    </lineage>
</organism>
<feature type="compositionally biased region" description="Basic and acidic residues" evidence="5">
    <location>
        <begin position="166"/>
        <end position="176"/>
    </location>
</feature>
<reference evidence="7" key="1">
    <citation type="submission" date="2018-02" db="EMBL/GenBank/DDBJ databases">
        <authorList>
            <person name="Cohen D.B."/>
            <person name="Kent A.D."/>
        </authorList>
    </citation>
    <scope>NUCLEOTIDE SEQUENCE</scope>
</reference>
<dbReference type="GO" id="GO:0005634">
    <property type="term" value="C:nucleus"/>
    <property type="evidence" value="ECO:0007669"/>
    <property type="project" value="UniProtKB-SubCell"/>
</dbReference>
<proteinExistence type="predicted"/>
<evidence type="ECO:0000256" key="2">
    <source>
        <dbReference type="ARBA" id="ARBA00023015"/>
    </source>
</evidence>
<dbReference type="InterPro" id="IPR036638">
    <property type="entry name" value="HLH_DNA-bd_sf"/>
</dbReference>
<dbReference type="EMBL" id="OIVN01001575">
    <property type="protein sequence ID" value="SPC95518.1"/>
    <property type="molecule type" value="Genomic_DNA"/>
</dbReference>
<sequence>MDHLDVWPGLDDPLYLETSDNLWPLLGESSISKPTIEDDNINDVLDPSVFLEQEHSALVESRNIVEGLQENVLNFHNDDNLSTINIDPSSNPWPFPQEINVDDDTNFGLDSSIFLDQELPVLAESSTDKVIVGKGVNSKSTRERNNGFKRKQPRKKVVETNGEEGSVVKKQDHNAKERVRRKNLNASYLALGSMLPADSRRTKVESNTTTNPLLNFLLEDNFKLLPTNFV</sequence>
<dbReference type="InterPro" id="IPR011598">
    <property type="entry name" value="bHLH_dom"/>
</dbReference>
<keyword evidence="4" id="KW-0539">Nucleus</keyword>
<dbReference type="Gene3D" id="4.10.280.10">
    <property type="entry name" value="Helix-loop-helix DNA-binding domain"/>
    <property type="match status" value="1"/>
</dbReference>
<evidence type="ECO:0000259" key="6">
    <source>
        <dbReference type="PROSITE" id="PS50888"/>
    </source>
</evidence>
<evidence type="ECO:0000256" key="5">
    <source>
        <dbReference type="SAM" id="MobiDB-lite"/>
    </source>
</evidence>
<name>A0A2N9G7K9_FAGSY</name>
<protein>
    <recommendedName>
        <fullName evidence="6">BHLH domain-containing protein</fullName>
    </recommendedName>
</protein>